<gene>
    <name evidence="1" type="ORF">AGLY_013127</name>
</gene>
<dbReference type="AlphaFoldDB" id="A0A6G0T7J4"/>
<reference evidence="1 2" key="1">
    <citation type="submission" date="2019-08" db="EMBL/GenBank/DDBJ databases">
        <title>The genome of the soybean aphid Biotype 1, its phylome, world population structure and adaptation to the North American continent.</title>
        <authorList>
            <person name="Giordano R."/>
            <person name="Donthu R.K."/>
            <person name="Hernandez A.G."/>
            <person name="Wright C.L."/>
            <person name="Zimin A.V."/>
        </authorList>
    </citation>
    <scope>NUCLEOTIDE SEQUENCE [LARGE SCALE GENOMIC DNA]</scope>
    <source>
        <tissue evidence="1">Whole aphids</tissue>
    </source>
</reference>
<proteinExistence type="predicted"/>
<accession>A0A6G0T7J4</accession>
<name>A0A6G0T7J4_APHGL</name>
<comment type="caution">
    <text evidence="1">The sequence shown here is derived from an EMBL/GenBank/DDBJ whole genome shotgun (WGS) entry which is preliminary data.</text>
</comment>
<evidence type="ECO:0000313" key="2">
    <source>
        <dbReference type="Proteomes" id="UP000475862"/>
    </source>
</evidence>
<evidence type="ECO:0000313" key="1">
    <source>
        <dbReference type="EMBL" id="KAE9526479.1"/>
    </source>
</evidence>
<organism evidence="1 2">
    <name type="scientific">Aphis glycines</name>
    <name type="common">Soybean aphid</name>
    <dbReference type="NCBI Taxonomy" id="307491"/>
    <lineage>
        <taxon>Eukaryota</taxon>
        <taxon>Metazoa</taxon>
        <taxon>Ecdysozoa</taxon>
        <taxon>Arthropoda</taxon>
        <taxon>Hexapoda</taxon>
        <taxon>Insecta</taxon>
        <taxon>Pterygota</taxon>
        <taxon>Neoptera</taxon>
        <taxon>Paraneoptera</taxon>
        <taxon>Hemiptera</taxon>
        <taxon>Sternorrhyncha</taxon>
        <taxon>Aphidomorpha</taxon>
        <taxon>Aphidoidea</taxon>
        <taxon>Aphididae</taxon>
        <taxon>Aphidini</taxon>
        <taxon>Aphis</taxon>
        <taxon>Aphis</taxon>
    </lineage>
</organism>
<dbReference type="EMBL" id="VYZN01000054">
    <property type="protein sequence ID" value="KAE9526479.1"/>
    <property type="molecule type" value="Genomic_DNA"/>
</dbReference>
<keyword evidence="2" id="KW-1185">Reference proteome</keyword>
<dbReference type="Proteomes" id="UP000475862">
    <property type="component" value="Unassembled WGS sequence"/>
</dbReference>
<sequence>MSERRILQCELRKSIMRFACCYGGLFFEGRLVCNYVYLINIAFYKRHDNITATDKRVGGSPTYNGLEIFRHWRLEGITGYNKNLFKLILEYHIFKFLRFFELVIWSSCEREYSFFTYNPRVLDSERSDECIDFTMMCVFFFVSVYSITSRNNAPISNYGGGFCCKIFKKIEKNKKEMTEKRQFLRKTSFRPNRFFFMVVIQELIDTIEIFNFSNSNLYEICQNCENLQVILWLENLLKIWYKILHKFFFKYLVDKIFLALSKYLKILYKVPHMLF</sequence>
<protein>
    <submittedName>
        <fullName evidence="1">Uncharacterized protein</fullName>
    </submittedName>
</protein>